<protein>
    <submittedName>
        <fullName evidence="1">Uncharacterized protein</fullName>
    </submittedName>
</protein>
<proteinExistence type="predicted"/>
<dbReference type="AlphaFoldDB" id="A0A0A9B9C6"/>
<evidence type="ECO:0000313" key="1">
    <source>
        <dbReference type="EMBL" id="JAD55902.1"/>
    </source>
</evidence>
<reference evidence="1" key="1">
    <citation type="submission" date="2014-09" db="EMBL/GenBank/DDBJ databases">
        <authorList>
            <person name="Magalhaes I.L.F."/>
            <person name="Oliveira U."/>
            <person name="Santos F.R."/>
            <person name="Vidigal T.H.D.A."/>
            <person name="Brescovit A.D."/>
            <person name="Santos A.J."/>
        </authorList>
    </citation>
    <scope>NUCLEOTIDE SEQUENCE</scope>
    <source>
        <tissue evidence="1">Shoot tissue taken approximately 20 cm above the soil surface</tissue>
    </source>
</reference>
<reference evidence="1" key="2">
    <citation type="journal article" date="2015" name="Data Brief">
        <title>Shoot transcriptome of the giant reed, Arundo donax.</title>
        <authorList>
            <person name="Barrero R.A."/>
            <person name="Guerrero F.D."/>
            <person name="Moolhuijzen P."/>
            <person name="Goolsby J.A."/>
            <person name="Tidwell J."/>
            <person name="Bellgard S.E."/>
            <person name="Bellgard M.I."/>
        </authorList>
    </citation>
    <scope>NUCLEOTIDE SEQUENCE</scope>
    <source>
        <tissue evidence="1">Shoot tissue taken approximately 20 cm above the soil surface</tissue>
    </source>
</reference>
<accession>A0A0A9B9C6</accession>
<organism evidence="1">
    <name type="scientific">Arundo donax</name>
    <name type="common">Giant reed</name>
    <name type="synonym">Donax arundinaceus</name>
    <dbReference type="NCBI Taxonomy" id="35708"/>
    <lineage>
        <taxon>Eukaryota</taxon>
        <taxon>Viridiplantae</taxon>
        <taxon>Streptophyta</taxon>
        <taxon>Embryophyta</taxon>
        <taxon>Tracheophyta</taxon>
        <taxon>Spermatophyta</taxon>
        <taxon>Magnoliopsida</taxon>
        <taxon>Liliopsida</taxon>
        <taxon>Poales</taxon>
        <taxon>Poaceae</taxon>
        <taxon>PACMAD clade</taxon>
        <taxon>Arundinoideae</taxon>
        <taxon>Arundineae</taxon>
        <taxon>Arundo</taxon>
    </lineage>
</organism>
<name>A0A0A9B9C6_ARUDO</name>
<sequence>MTEPLAWYRCQARRNATQQLQLHDNGPQPLPRYRFSPRACPQNQPTLCHHCQTRRTHDTAVSTSLKYACPP</sequence>
<dbReference type="EMBL" id="GBRH01241993">
    <property type="protein sequence ID" value="JAD55902.1"/>
    <property type="molecule type" value="Transcribed_RNA"/>
</dbReference>